<gene>
    <name evidence="2" type="ORF">HYN48_07355</name>
</gene>
<keyword evidence="3" id="KW-1185">Reference proteome</keyword>
<dbReference type="EMBL" id="CP028811">
    <property type="protein sequence ID" value="AWA29910.1"/>
    <property type="molecule type" value="Genomic_DNA"/>
</dbReference>
<feature type="compositionally biased region" description="Polar residues" evidence="1">
    <location>
        <begin position="28"/>
        <end position="40"/>
    </location>
</feature>
<name>A0A2S0RF43_9FLAO</name>
<accession>A0A2S0RF43</accession>
<reference evidence="2 3" key="1">
    <citation type="submission" date="2018-04" db="EMBL/GenBank/DDBJ databases">
        <title>Genome sequencing of Flavobacterium sp. HYN0048.</title>
        <authorList>
            <person name="Yi H."/>
            <person name="Baek C."/>
        </authorList>
    </citation>
    <scope>NUCLEOTIDE SEQUENCE [LARGE SCALE GENOMIC DNA]</scope>
    <source>
        <strain evidence="2 3">HYN0048</strain>
    </source>
</reference>
<dbReference type="Proteomes" id="UP000244193">
    <property type="component" value="Chromosome"/>
</dbReference>
<evidence type="ECO:0000313" key="3">
    <source>
        <dbReference type="Proteomes" id="UP000244193"/>
    </source>
</evidence>
<evidence type="ECO:0000313" key="2">
    <source>
        <dbReference type="EMBL" id="AWA29910.1"/>
    </source>
</evidence>
<protein>
    <submittedName>
        <fullName evidence="2">Uncharacterized protein</fullName>
    </submittedName>
</protein>
<evidence type="ECO:0000256" key="1">
    <source>
        <dbReference type="SAM" id="MobiDB-lite"/>
    </source>
</evidence>
<proteinExistence type="predicted"/>
<dbReference type="AlphaFoldDB" id="A0A2S0RF43"/>
<dbReference type="KEGG" id="fmg:HYN48_07355"/>
<sequence>MHPHQRHRTTDWLQRRLLPPPDSGNPCPEQQTASSTRHHL</sequence>
<feature type="region of interest" description="Disordered" evidence="1">
    <location>
        <begin position="1"/>
        <end position="40"/>
    </location>
</feature>
<organism evidence="2 3">
    <name type="scientific">Flavobacterium magnum</name>
    <dbReference type="NCBI Taxonomy" id="2162713"/>
    <lineage>
        <taxon>Bacteria</taxon>
        <taxon>Pseudomonadati</taxon>
        <taxon>Bacteroidota</taxon>
        <taxon>Flavobacteriia</taxon>
        <taxon>Flavobacteriales</taxon>
        <taxon>Flavobacteriaceae</taxon>
        <taxon>Flavobacterium</taxon>
    </lineage>
</organism>